<keyword evidence="1 4" id="KW-0808">Transferase</keyword>
<evidence type="ECO:0000256" key="1">
    <source>
        <dbReference type="ARBA" id="ARBA00022679"/>
    </source>
</evidence>
<name>A0A2T2XZN5_9ENTR</name>
<sequence>MSVCELRYATFDDIDDVYALMCELKQAEYCRDAFDTGFAANLQNHHLHYQLALIDDSVVGMVSLHLQFHLHHANWVGEIQELVVMPLTRGSGVGSRLLAWAEQTARDAGAEICELSTSTRRLDAHRFYQREGYAPSHVRFTKAL</sequence>
<dbReference type="Proteomes" id="UP000240892">
    <property type="component" value="Unassembled WGS sequence"/>
</dbReference>
<dbReference type="PANTHER" id="PTHR43877:SF2">
    <property type="entry name" value="AMINOALKYLPHOSPHONATE N-ACETYLTRANSFERASE-RELATED"/>
    <property type="match status" value="1"/>
</dbReference>
<dbReference type="STRING" id="1006000.GKAS_04075"/>
<dbReference type="Gene3D" id="3.40.630.30">
    <property type="match status" value="1"/>
</dbReference>
<evidence type="ECO:0000256" key="2">
    <source>
        <dbReference type="ARBA" id="ARBA00023315"/>
    </source>
</evidence>
<comment type="caution">
    <text evidence="4">The sequence shown here is derived from an EMBL/GenBank/DDBJ whole genome shotgun (WGS) entry which is preliminary data.</text>
</comment>
<dbReference type="RefSeq" id="WP_106928492.1">
    <property type="nucleotide sequence ID" value="NZ_CABMMU010000013.1"/>
</dbReference>
<gene>
    <name evidence="4" type="ORF">C8256_16180</name>
</gene>
<evidence type="ECO:0000313" key="4">
    <source>
        <dbReference type="EMBL" id="PSR45707.1"/>
    </source>
</evidence>
<dbReference type="CDD" id="cd04301">
    <property type="entry name" value="NAT_SF"/>
    <property type="match status" value="1"/>
</dbReference>
<dbReference type="InterPro" id="IPR000182">
    <property type="entry name" value="GNAT_dom"/>
</dbReference>
<dbReference type="GO" id="GO:0016747">
    <property type="term" value="F:acyltransferase activity, transferring groups other than amino-acyl groups"/>
    <property type="evidence" value="ECO:0007669"/>
    <property type="project" value="InterPro"/>
</dbReference>
<dbReference type="InterPro" id="IPR050832">
    <property type="entry name" value="Bact_Acetyltransf"/>
</dbReference>
<organism evidence="4 5">
    <name type="scientific">Kluyvera genomosp. 2</name>
    <dbReference type="NCBI Taxonomy" id="2774054"/>
    <lineage>
        <taxon>Bacteria</taxon>
        <taxon>Pseudomonadati</taxon>
        <taxon>Pseudomonadota</taxon>
        <taxon>Gammaproteobacteria</taxon>
        <taxon>Enterobacterales</taxon>
        <taxon>Enterobacteriaceae</taxon>
        <taxon>Kluyvera</taxon>
    </lineage>
</organism>
<evidence type="ECO:0000313" key="5">
    <source>
        <dbReference type="Proteomes" id="UP000240892"/>
    </source>
</evidence>
<keyword evidence="2" id="KW-0012">Acyltransferase</keyword>
<dbReference type="AlphaFoldDB" id="A0A2T2XZN5"/>
<feature type="domain" description="N-acetyltransferase" evidence="3">
    <location>
        <begin position="4"/>
        <end position="144"/>
    </location>
</feature>
<protein>
    <submittedName>
        <fullName evidence="4">Aminoalkylphosphonate N-acetyltransferase</fullName>
    </submittedName>
</protein>
<reference evidence="4 5" key="1">
    <citation type="submission" date="2018-03" db="EMBL/GenBank/DDBJ databases">
        <title>First report of an OXA-48+CTX-M-M-producing Kluyvera ascorbata clone recovered from patients admitted in a University Hospital in Madrid, Spain.</title>
        <authorList>
            <person name="Hernandez-Garcia M."/>
            <person name="Leon-Sampedro R."/>
            <person name="Perez-Viso B."/>
            <person name="Morosini M.I."/>
            <person name="Lopez-Fresnena N."/>
            <person name="Coque T.M."/>
            <person name="Bonten M."/>
            <person name="Malhotra-Kumar S."/>
            <person name="Ruiz-Garbajosa P."/>
            <person name="Canton R."/>
        </authorList>
    </citation>
    <scope>NUCLEOTIDE SEQUENCE [LARGE SCALE GENOMIC DNA]</scope>
    <source>
        <strain evidence="4 5">KA2</strain>
    </source>
</reference>
<dbReference type="EMBL" id="PYHO01000013">
    <property type="protein sequence ID" value="PSR45707.1"/>
    <property type="molecule type" value="Genomic_DNA"/>
</dbReference>
<evidence type="ECO:0000259" key="3">
    <source>
        <dbReference type="PROSITE" id="PS51186"/>
    </source>
</evidence>
<proteinExistence type="predicted"/>
<dbReference type="InterPro" id="IPR016181">
    <property type="entry name" value="Acyl_CoA_acyltransferase"/>
</dbReference>
<keyword evidence="5" id="KW-1185">Reference proteome</keyword>
<dbReference type="NCBIfam" id="NF007530">
    <property type="entry name" value="PRK10146.1"/>
    <property type="match status" value="1"/>
</dbReference>
<dbReference type="PROSITE" id="PS51186">
    <property type="entry name" value="GNAT"/>
    <property type="match status" value="1"/>
</dbReference>
<dbReference type="Pfam" id="PF00583">
    <property type="entry name" value="Acetyltransf_1"/>
    <property type="match status" value="1"/>
</dbReference>
<accession>A0A2T2XZN5</accession>
<dbReference type="PANTHER" id="PTHR43877">
    <property type="entry name" value="AMINOALKYLPHOSPHONATE N-ACETYLTRANSFERASE-RELATED-RELATED"/>
    <property type="match status" value="1"/>
</dbReference>
<dbReference type="SUPFAM" id="SSF55729">
    <property type="entry name" value="Acyl-CoA N-acyltransferases (Nat)"/>
    <property type="match status" value="1"/>
</dbReference>